<dbReference type="AlphaFoldDB" id="A0A4P7YAZ9"/>
<organism evidence="4 5">
    <name type="scientific">Pseudomonas veronii</name>
    <dbReference type="NCBI Taxonomy" id="76761"/>
    <lineage>
        <taxon>Bacteria</taxon>
        <taxon>Pseudomonadati</taxon>
        <taxon>Pseudomonadota</taxon>
        <taxon>Gammaproteobacteria</taxon>
        <taxon>Pseudomonadales</taxon>
        <taxon>Pseudomonadaceae</taxon>
        <taxon>Pseudomonas</taxon>
    </lineage>
</organism>
<dbReference type="PANTHER" id="PTHR42760">
    <property type="entry name" value="SHORT-CHAIN DEHYDROGENASES/REDUCTASES FAMILY MEMBER"/>
    <property type="match status" value="1"/>
</dbReference>
<evidence type="ECO:0000256" key="1">
    <source>
        <dbReference type="ARBA" id="ARBA00006484"/>
    </source>
</evidence>
<evidence type="ECO:0000256" key="2">
    <source>
        <dbReference type="RuleBase" id="RU000363"/>
    </source>
</evidence>
<dbReference type="SUPFAM" id="SSF51735">
    <property type="entry name" value="NAD(P)-binding Rossmann-fold domains"/>
    <property type="match status" value="1"/>
</dbReference>
<evidence type="ECO:0000313" key="4">
    <source>
        <dbReference type="EMBL" id="QCG68185.2"/>
    </source>
</evidence>
<dbReference type="Proteomes" id="UP000298274">
    <property type="component" value="Chromosome"/>
</dbReference>
<comment type="similarity">
    <text evidence="1 2">Belongs to the short-chain dehydrogenases/reductases (SDR) family.</text>
</comment>
<dbReference type="InterPro" id="IPR002347">
    <property type="entry name" value="SDR_fam"/>
</dbReference>
<sequence length="224" mass="23531">MGREKGKVALVTGARTGPGETGSTPSGAGRREGSLLISIATMFALSSMASTRSIWVRHSPSSTMLSSKDEWAKVVEVGVKAFGSITVLVNSAGVLSPALYDEVTHGHRQTTIDVNEWSQFVGMQTTVPYMKEAGVGSIVNIASLAVADAGGRFSFSRAAAIELAGSNICVNSVDLGVIPTAMVDEVFPNKVAYLTSDEADFTTGTSQIIEGGLSYMGVFRRTDR</sequence>
<name>A0A4P7YAZ9_PSEVE</name>
<dbReference type="Gene3D" id="3.40.50.720">
    <property type="entry name" value="NAD(P)-binding Rossmann-like Domain"/>
    <property type="match status" value="1"/>
</dbReference>
<accession>A0A4P7YAZ9</accession>
<dbReference type="EMBL" id="CP039631">
    <property type="protein sequence ID" value="QCG68185.2"/>
    <property type="molecule type" value="Genomic_DNA"/>
</dbReference>
<reference evidence="5" key="1">
    <citation type="submission" date="2019-04" db="EMBL/GenBank/DDBJ databases">
        <title>Complete genome sequence of Pseudomonas veronii strain PVy, a versatile degrader capable of using multiple contaminants as sole carbon sources.</title>
        <authorList>
            <person name="Lopez-Echartea E."/>
            <person name="Ridl J."/>
            <person name="Pajer P."/>
            <person name="Strejcek M."/>
            <person name="Suman J."/>
            <person name="Uhlik O."/>
        </authorList>
    </citation>
    <scope>NUCLEOTIDE SEQUENCE [LARGE SCALE GENOMIC DNA]</scope>
    <source>
        <strain evidence="5">Pvy</strain>
    </source>
</reference>
<evidence type="ECO:0000313" key="5">
    <source>
        <dbReference type="Proteomes" id="UP000298274"/>
    </source>
</evidence>
<dbReference type="GO" id="GO:0016616">
    <property type="term" value="F:oxidoreductase activity, acting on the CH-OH group of donors, NAD or NADP as acceptor"/>
    <property type="evidence" value="ECO:0007669"/>
    <property type="project" value="TreeGrafter"/>
</dbReference>
<gene>
    <name evidence="4" type="ORF">E4167_30005</name>
</gene>
<evidence type="ECO:0000256" key="3">
    <source>
        <dbReference type="SAM" id="MobiDB-lite"/>
    </source>
</evidence>
<feature type="region of interest" description="Disordered" evidence="3">
    <location>
        <begin position="1"/>
        <end position="31"/>
    </location>
</feature>
<feature type="compositionally biased region" description="Low complexity" evidence="3">
    <location>
        <begin position="17"/>
        <end position="28"/>
    </location>
</feature>
<dbReference type="PRINTS" id="PR00080">
    <property type="entry name" value="SDRFAMILY"/>
</dbReference>
<protein>
    <submittedName>
        <fullName evidence="4">SDR family oxidoreductase</fullName>
    </submittedName>
</protein>
<dbReference type="Pfam" id="PF00106">
    <property type="entry name" value="adh_short"/>
    <property type="match status" value="1"/>
</dbReference>
<proteinExistence type="inferred from homology"/>
<dbReference type="PRINTS" id="PR00081">
    <property type="entry name" value="GDHRDH"/>
</dbReference>
<dbReference type="InterPro" id="IPR036291">
    <property type="entry name" value="NAD(P)-bd_dom_sf"/>
</dbReference>